<accession>A0A7K0K4C8</accession>
<evidence type="ECO:0000259" key="2">
    <source>
        <dbReference type="Pfam" id="PF01551"/>
    </source>
</evidence>
<dbReference type="Gene3D" id="2.70.70.10">
    <property type="entry name" value="Glucose Permease (Domain IIA)"/>
    <property type="match status" value="1"/>
</dbReference>
<evidence type="ECO:0000313" key="3">
    <source>
        <dbReference type="EMBL" id="MST49910.1"/>
    </source>
</evidence>
<feature type="domain" description="M23ase beta-sheet core" evidence="2">
    <location>
        <begin position="164"/>
        <end position="263"/>
    </location>
</feature>
<dbReference type="EMBL" id="VUMY01000010">
    <property type="protein sequence ID" value="MST49910.1"/>
    <property type="molecule type" value="Genomic_DNA"/>
</dbReference>
<dbReference type="CDD" id="cd12797">
    <property type="entry name" value="M23_peptidase"/>
    <property type="match status" value="1"/>
</dbReference>
<proteinExistence type="predicted"/>
<organism evidence="3 4">
    <name type="scientific">Mobiluncus porci</name>
    <dbReference type="NCBI Taxonomy" id="2652278"/>
    <lineage>
        <taxon>Bacteria</taxon>
        <taxon>Bacillati</taxon>
        <taxon>Actinomycetota</taxon>
        <taxon>Actinomycetes</taxon>
        <taxon>Actinomycetales</taxon>
        <taxon>Actinomycetaceae</taxon>
        <taxon>Mobiluncus</taxon>
    </lineage>
</organism>
<sequence length="280" mass="30565">MESERPRSRKELRELERRRNRRHNRLNLSPKRNLASDLPRIGLLGFLASVTVVAPLSGLVSPDLSIAAPSGDFETNETLLSIIASADEVSVYDSDLNAVPASARTRLMEAKQLGNCVSKENSANGDVRAAAKDQSIVWPMYAGSYNFTSPWGMRIHPITGQRTMHEGVDWSAPVGTAIYAVADGEVTFAGMEGSTGTITIKHEIDGQVFYSRYLHMYANGIYVSKGDKVKAGDLIAGVGSTGRSTGAHLHFEIRLTEDKTVDPMTFMKKQGAVYINDVCE</sequence>
<dbReference type="Pfam" id="PF01551">
    <property type="entry name" value="Peptidase_M23"/>
    <property type="match status" value="1"/>
</dbReference>
<gene>
    <name evidence="3" type="ORF">FYJ63_06625</name>
</gene>
<dbReference type="InterPro" id="IPR050570">
    <property type="entry name" value="Cell_wall_metabolism_enzyme"/>
</dbReference>
<dbReference type="PANTHER" id="PTHR21666:SF289">
    <property type="entry name" value="L-ALA--D-GLU ENDOPEPTIDASE"/>
    <property type="match status" value="1"/>
</dbReference>
<name>A0A7K0K4C8_9ACTO</name>
<dbReference type="InterPro" id="IPR016047">
    <property type="entry name" value="M23ase_b-sheet_dom"/>
</dbReference>
<keyword evidence="4" id="KW-1185">Reference proteome</keyword>
<comment type="caution">
    <text evidence="3">The sequence shown here is derived from an EMBL/GenBank/DDBJ whole genome shotgun (WGS) entry which is preliminary data.</text>
</comment>
<dbReference type="GO" id="GO:0004222">
    <property type="term" value="F:metalloendopeptidase activity"/>
    <property type="evidence" value="ECO:0007669"/>
    <property type="project" value="TreeGrafter"/>
</dbReference>
<evidence type="ECO:0000256" key="1">
    <source>
        <dbReference type="ARBA" id="ARBA00022729"/>
    </source>
</evidence>
<dbReference type="AlphaFoldDB" id="A0A7K0K4C8"/>
<dbReference type="Proteomes" id="UP000442535">
    <property type="component" value="Unassembled WGS sequence"/>
</dbReference>
<evidence type="ECO:0000313" key="4">
    <source>
        <dbReference type="Proteomes" id="UP000442535"/>
    </source>
</evidence>
<dbReference type="InterPro" id="IPR011055">
    <property type="entry name" value="Dup_hybrid_motif"/>
</dbReference>
<reference evidence="3 4" key="1">
    <citation type="submission" date="2019-08" db="EMBL/GenBank/DDBJ databases">
        <title>In-depth cultivation of the pig gut microbiome towards novel bacterial diversity and tailored functional studies.</title>
        <authorList>
            <person name="Wylensek D."/>
            <person name="Hitch T.C.A."/>
            <person name="Clavel T."/>
        </authorList>
    </citation>
    <scope>NUCLEOTIDE SEQUENCE [LARGE SCALE GENOMIC DNA]</scope>
    <source>
        <strain evidence="3 4">RF-GAM-744-WT-7</strain>
    </source>
</reference>
<dbReference type="SUPFAM" id="SSF51261">
    <property type="entry name" value="Duplicated hybrid motif"/>
    <property type="match status" value="1"/>
</dbReference>
<protein>
    <submittedName>
        <fullName evidence="3">M23 family metallopeptidase</fullName>
    </submittedName>
</protein>
<keyword evidence="1" id="KW-0732">Signal</keyword>
<dbReference type="PANTHER" id="PTHR21666">
    <property type="entry name" value="PEPTIDASE-RELATED"/>
    <property type="match status" value="1"/>
</dbReference>